<keyword evidence="2" id="KW-1185">Reference proteome</keyword>
<name>A0A7X5ZY15_9ACTN</name>
<dbReference type="Gene3D" id="3.40.1660.10">
    <property type="entry name" value="EreA-like (biosynthetic domain)"/>
    <property type="match status" value="1"/>
</dbReference>
<dbReference type="RefSeq" id="WP_167203284.1">
    <property type="nucleotide sequence ID" value="NZ_JAASRO010000001.1"/>
</dbReference>
<evidence type="ECO:0000313" key="2">
    <source>
        <dbReference type="Proteomes" id="UP000555407"/>
    </source>
</evidence>
<protein>
    <submittedName>
        <fullName evidence="1">Erythromycin esterase-like protein</fullName>
    </submittedName>
</protein>
<gene>
    <name evidence="1" type="ORF">BJY22_000185</name>
</gene>
<dbReference type="Proteomes" id="UP000555407">
    <property type="component" value="Unassembled WGS sequence"/>
</dbReference>
<sequence length="92" mass="9939">MPEAFRGTTRPVGALRQSIGGAQIAGLGEAPHGTAEITHLKQCAAENVRWWHGFTRNKVIYWAASAHTANAPHLRVTLPPGTGRLVRRSAPH</sequence>
<accession>A0A7X5ZY15</accession>
<comment type="caution">
    <text evidence="1">The sequence shown here is derived from an EMBL/GenBank/DDBJ whole genome shotgun (WGS) entry which is preliminary data.</text>
</comment>
<dbReference type="EMBL" id="JAASRO010000001">
    <property type="protein sequence ID" value="NIK54468.1"/>
    <property type="molecule type" value="Genomic_DNA"/>
</dbReference>
<dbReference type="SUPFAM" id="SSF159501">
    <property type="entry name" value="EreA/ChaN-like"/>
    <property type="match status" value="1"/>
</dbReference>
<organism evidence="1 2">
    <name type="scientific">Kribbella shirazensis</name>
    <dbReference type="NCBI Taxonomy" id="1105143"/>
    <lineage>
        <taxon>Bacteria</taxon>
        <taxon>Bacillati</taxon>
        <taxon>Actinomycetota</taxon>
        <taxon>Actinomycetes</taxon>
        <taxon>Propionibacteriales</taxon>
        <taxon>Kribbellaceae</taxon>
        <taxon>Kribbella</taxon>
    </lineage>
</organism>
<proteinExistence type="predicted"/>
<dbReference type="AlphaFoldDB" id="A0A7X5ZY15"/>
<reference evidence="1 2" key="1">
    <citation type="submission" date="2020-03" db="EMBL/GenBank/DDBJ databases">
        <title>Sequencing the genomes of 1000 actinobacteria strains.</title>
        <authorList>
            <person name="Klenk H.-P."/>
        </authorList>
    </citation>
    <scope>NUCLEOTIDE SEQUENCE [LARGE SCALE GENOMIC DNA]</scope>
    <source>
        <strain evidence="1 2">DSM 45490</strain>
    </source>
</reference>
<evidence type="ECO:0000313" key="1">
    <source>
        <dbReference type="EMBL" id="NIK54468.1"/>
    </source>
</evidence>